<evidence type="ECO:0000313" key="2">
    <source>
        <dbReference type="EMBL" id="TNN65620.1"/>
    </source>
</evidence>
<proteinExistence type="predicted"/>
<gene>
    <name evidence="2" type="ORF">EYF80_024149</name>
</gene>
<feature type="chain" id="PRO_5021501563" description="Secreted protein" evidence="1">
    <location>
        <begin position="22"/>
        <end position="203"/>
    </location>
</feature>
<sequence length="203" mass="22397">MKAGRLLSLSLVCRVLKLISSWHFSCTLGGLWRRRFCCMACMVFSGMRFSSQGMVRRIHSNSCGVALNQLSMDPVLSHDLDPDQGAWEVRENGGERRAEEVQDNQHLADPVGRCLCLEDEEDEEGTHHHCSTDEGAVWDHVDFHNGGSGGACGARGVFILAVAKCDTDNGCWECDVLRGSRSSRFFPESGGWSSPDIGSVIYR</sequence>
<dbReference type="Proteomes" id="UP000314294">
    <property type="component" value="Unassembled WGS sequence"/>
</dbReference>
<keyword evidence="1" id="KW-0732">Signal</keyword>
<accession>A0A4Z2HJ78</accession>
<dbReference type="AlphaFoldDB" id="A0A4Z2HJ78"/>
<evidence type="ECO:0000256" key="1">
    <source>
        <dbReference type="SAM" id="SignalP"/>
    </source>
</evidence>
<dbReference type="EMBL" id="SRLO01000232">
    <property type="protein sequence ID" value="TNN65620.1"/>
    <property type="molecule type" value="Genomic_DNA"/>
</dbReference>
<keyword evidence="3" id="KW-1185">Reference proteome</keyword>
<comment type="caution">
    <text evidence="2">The sequence shown here is derived from an EMBL/GenBank/DDBJ whole genome shotgun (WGS) entry which is preliminary data.</text>
</comment>
<organism evidence="2 3">
    <name type="scientific">Liparis tanakae</name>
    <name type="common">Tanaka's snailfish</name>
    <dbReference type="NCBI Taxonomy" id="230148"/>
    <lineage>
        <taxon>Eukaryota</taxon>
        <taxon>Metazoa</taxon>
        <taxon>Chordata</taxon>
        <taxon>Craniata</taxon>
        <taxon>Vertebrata</taxon>
        <taxon>Euteleostomi</taxon>
        <taxon>Actinopterygii</taxon>
        <taxon>Neopterygii</taxon>
        <taxon>Teleostei</taxon>
        <taxon>Neoteleostei</taxon>
        <taxon>Acanthomorphata</taxon>
        <taxon>Eupercaria</taxon>
        <taxon>Perciformes</taxon>
        <taxon>Cottioidei</taxon>
        <taxon>Cottales</taxon>
        <taxon>Liparidae</taxon>
        <taxon>Liparis</taxon>
    </lineage>
</organism>
<feature type="signal peptide" evidence="1">
    <location>
        <begin position="1"/>
        <end position="21"/>
    </location>
</feature>
<protein>
    <recommendedName>
        <fullName evidence="4">Secreted protein</fullName>
    </recommendedName>
</protein>
<reference evidence="2 3" key="1">
    <citation type="submission" date="2019-03" db="EMBL/GenBank/DDBJ databases">
        <title>First draft genome of Liparis tanakae, snailfish: a comprehensive survey of snailfish specific genes.</title>
        <authorList>
            <person name="Kim W."/>
            <person name="Song I."/>
            <person name="Jeong J.-H."/>
            <person name="Kim D."/>
            <person name="Kim S."/>
            <person name="Ryu S."/>
            <person name="Song J.Y."/>
            <person name="Lee S.K."/>
        </authorList>
    </citation>
    <scope>NUCLEOTIDE SEQUENCE [LARGE SCALE GENOMIC DNA]</scope>
    <source>
        <tissue evidence="2">Muscle</tissue>
    </source>
</reference>
<evidence type="ECO:0000313" key="3">
    <source>
        <dbReference type="Proteomes" id="UP000314294"/>
    </source>
</evidence>
<name>A0A4Z2HJ78_9TELE</name>
<evidence type="ECO:0008006" key="4">
    <source>
        <dbReference type="Google" id="ProtNLM"/>
    </source>
</evidence>